<protein>
    <submittedName>
        <fullName evidence="3">Uncharacterized protein</fullName>
    </submittedName>
</protein>
<feature type="signal peptide" evidence="2">
    <location>
        <begin position="1"/>
        <end position="27"/>
    </location>
</feature>
<dbReference type="KEGG" id="wna:KA717_32235"/>
<name>A0A977KWH8_9CYAN</name>
<reference evidence="3" key="1">
    <citation type="submission" date="2021-04" db="EMBL/GenBank/DDBJ databases">
        <title>Genome sequence of Woronichinia naegeliana from Washington state freshwater lake bloom.</title>
        <authorList>
            <person name="Dreher T.W."/>
        </authorList>
    </citation>
    <scope>NUCLEOTIDE SEQUENCE</scope>
    <source>
        <strain evidence="3">WA131</strain>
    </source>
</reference>
<feature type="region of interest" description="Disordered" evidence="1">
    <location>
        <begin position="82"/>
        <end position="105"/>
    </location>
</feature>
<organism evidence="3">
    <name type="scientific">Woronichinia naegeliana WA131</name>
    <dbReference type="NCBI Taxonomy" id="2824559"/>
    <lineage>
        <taxon>Bacteria</taxon>
        <taxon>Bacillati</taxon>
        <taxon>Cyanobacteriota</taxon>
        <taxon>Cyanophyceae</taxon>
        <taxon>Synechococcales</taxon>
        <taxon>Coelosphaeriaceae</taxon>
        <taxon>Woronichinia</taxon>
    </lineage>
</organism>
<evidence type="ECO:0000256" key="2">
    <source>
        <dbReference type="SAM" id="SignalP"/>
    </source>
</evidence>
<accession>A0A977KWH8</accession>
<evidence type="ECO:0000256" key="1">
    <source>
        <dbReference type="SAM" id="MobiDB-lite"/>
    </source>
</evidence>
<dbReference type="AlphaFoldDB" id="A0A977KWH8"/>
<sequence>MNKLLIATSAFTIAAAQIVITATASLAAIPQLNYTCPGKIHVHADQGGPVFINGKQAKLKVFNKNYYEAKGSSVTISISINPDGTPSVSYTGPGRNNGICSPSKG</sequence>
<gene>
    <name evidence="3" type="ORF">KA717_32235</name>
</gene>
<dbReference type="Proteomes" id="UP001065613">
    <property type="component" value="Chromosome"/>
</dbReference>
<evidence type="ECO:0000313" key="3">
    <source>
        <dbReference type="EMBL" id="UXE60246.1"/>
    </source>
</evidence>
<dbReference type="EMBL" id="CP073041">
    <property type="protein sequence ID" value="UXE60246.1"/>
    <property type="molecule type" value="Genomic_DNA"/>
</dbReference>
<feature type="chain" id="PRO_5037677062" evidence="2">
    <location>
        <begin position="28"/>
        <end position="105"/>
    </location>
</feature>
<proteinExistence type="predicted"/>
<keyword evidence="2" id="KW-0732">Signal</keyword>